<organism evidence="5 6">
    <name type="scientific">Grus japonensis</name>
    <name type="common">Japanese crane</name>
    <name type="synonym">Red-crowned crane</name>
    <dbReference type="NCBI Taxonomy" id="30415"/>
    <lineage>
        <taxon>Eukaryota</taxon>
        <taxon>Metazoa</taxon>
        <taxon>Chordata</taxon>
        <taxon>Craniata</taxon>
        <taxon>Vertebrata</taxon>
        <taxon>Euteleostomi</taxon>
        <taxon>Archelosauria</taxon>
        <taxon>Archosauria</taxon>
        <taxon>Dinosauria</taxon>
        <taxon>Saurischia</taxon>
        <taxon>Theropoda</taxon>
        <taxon>Coelurosauria</taxon>
        <taxon>Aves</taxon>
        <taxon>Neognathae</taxon>
        <taxon>Neoaves</taxon>
        <taxon>Gruiformes</taxon>
        <taxon>Gruidae</taxon>
        <taxon>Grus</taxon>
    </lineage>
</organism>
<feature type="compositionally biased region" description="Basic and acidic residues" evidence="4">
    <location>
        <begin position="131"/>
        <end position="152"/>
    </location>
</feature>
<sequence length="365" mass="41180">MLMNTEELVRDMKVKESFGCNDYEMMEFKILREGRREKSKTTALGFRRADFILFRVLLGRIPWAMALKRGGVQESWLMLSDHFLQAQERTIPTSDGTECTCRKFTDGTNLGGMAGTSDGWASTQGDLNRLESSHEVQHGERHSCASREEKPHAPTHTGTEWLQSSLAEKDLGVLVDNKLNMSQQCTLVAKEANSTLGCIKNSVASRSREDGGLLLNNPSALAVHECKCLWPSVPLQCLISLGTGRYESEGKTNVTYTSLKAKLTNVISSATDTEEVHTMLDALLPPDTYFRFNPLMNEDIPLDESRKEKLNQLQTDGIRYLERNEEKLRKAAKILTQEKTALQRLQDWIRLKADMYEGLPFLSKL</sequence>
<dbReference type="GO" id="GO:0016042">
    <property type="term" value="P:lipid catabolic process"/>
    <property type="evidence" value="ECO:0007669"/>
    <property type="project" value="UniProtKB-KW"/>
</dbReference>
<gene>
    <name evidence="5" type="ORF">GRJ2_000082700</name>
</gene>
<dbReference type="SUPFAM" id="SSF52151">
    <property type="entry name" value="FabD/lysophospholipase-like"/>
    <property type="match status" value="1"/>
</dbReference>
<keyword evidence="6" id="KW-1185">Reference proteome</keyword>
<dbReference type="Proteomes" id="UP001623348">
    <property type="component" value="Unassembled WGS sequence"/>
</dbReference>
<evidence type="ECO:0000256" key="4">
    <source>
        <dbReference type="SAM" id="MobiDB-lite"/>
    </source>
</evidence>
<evidence type="ECO:0000313" key="5">
    <source>
        <dbReference type="EMBL" id="GAB0176175.1"/>
    </source>
</evidence>
<name>A0ABC9VTQ0_GRUJA</name>
<keyword evidence="3" id="KW-0175">Coiled coil</keyword>
<dbReference type="AlphaFoldDB" id="A0ABC9VTQ0"/>
<comment type="caution">
    <text evidence="5">The sequence shown here is derived from an EMBL/GenBank/DDBJ whole genome shotgun (WGS) entry which is preliminary data.</text>
</comment>
<dbReference type="EMBL" id="BAAFJT010000001">
    <property type="protein sequence ID" value="GAB0176175.1"/>
    <property type="molecule type" value="Genomic_DNA"/>
</dbReference>
<dbReference type="InterPro" id="IPR016035">
    <property type="entry name" value="Acyl_Trfase/lysoPLipase"/>
</dbReference>
<evidence type="ECO:0000256" key="2">
    <source>
        <dbReference type="ARBA" id="ARBA00022963"/>
    </source>
</evidence>
<keyword evidence="1" id="KW-0378">Hydrolase</keyword>
<dbReference type="GO" id="GO:0016787">
    <property type="term" value="F:hydrolase activity"/>
    <property type="evidence" value="ECO:0007669"/>
    <property type="project" value="UniProtKB-KW"/>
</dbReference>
<dbReference type="PANTHER" id="PTHR24185:SF1">
    <property type="entry name" value="CALCIUM-INDEPENDENT PHOSPHOLIPASE A2-GAMMA"/>
    <property type="match status" value="1"/>
</dbReference>
<accession>A0ABC9VTQ0</accession>
<feature type="coiled-coil region" evidence="3">
    <location>
        <begin position="318"/>
        <end position="345"/>
    </location>
</feature>
<protein>
    <submittedName>
        <fullName evidence="5">Calcium-independent phospholipase A2-gamma</fullName>
    </submittedName>
</protein>
<evidence type="ECO:0000256" key="1">
    <source>
        <dbReference type="ARBA" id="ARBA00022801"/>
    </source>
</evidence>
<reference evidence="5 6" key="1">
    <citation type="submission" date="2024-06" db="EMBL/GenBank/DDBJ databases">
        <title>The draft genome of Grus japonensis, version 3.</title>
        <authorList>
            <person name="Nabeshima K."/>
            <person name="Suzuki S."/>
            <person name="Onuma M."/>
        </authorList>
    </citation>
    <scope>NUCLEOTIDE SEQUENCE [LARGE SCALE GENOMIC DNA]</scope>
    <source>
        <strain evidence="5 6">451A</strain>
    </source>
</reference>
<keyword evidence="2" id="KW-0443">Lipid metabolism</keyword>
<proteinExistence type="predicted"/>
<evidence type="ECO:0000256" key="3">
    <source>
        <dbReference type="SAM" id="Coils"/>
    </source>
</evidence>
<evidence type="ECO:0000313" key="6">
    <source>
        <dbReference type="Proteomes" id="UP001623348"/>
    </source>
</evidence>
<feature type="region of interest" description="Disordered" evidence="4">
    <location>
        <begin position="131"/>
        <end position="159"/>
    </location>
</feature>
<dbReference type="PANTHER" id="PTHR24185">
    <property type="entry name" value="CALCIUM-INDEPENDENT PHOSPHOLIPASE A2-GAMMA"/>
    <property type="match status" value="1"/>
</dbReference>
<dbReference type="Gene3D" id="3.40.1090.10">
    <property type="entry name" value="Cytosolic phospholipase A2 catalytic domain"/>
    <property type="match status" value="1"/>
</dbReference>
<keyword evidence="2" id="KW-0442">Lipid degradation</keyword>